<evidence type="ECO:0000259" key="1">
    <source>
        <dbReference type="Pfam" id="PF13400"/>
    </source>
</evidence>
<dbReference type="RefSeq" id="WP_140736888.1">
    <property type="nucleotide sequence ID" value="NZ_RCZM01000001.1"/>
</dbReference>
<protein>
    <recommendedName>
        <fullName evidence="1">Putative Flp pilus-assembly TadG-like N-terminal domain-containing protein</fullName>
    </recommendedName>
</protein>
<proteinExistence type="predicted"/>
<organism evidence="2 3">
    <name type="scientific">Pedococcus bigeumensis</name>
    <dbReference type="NCBI Taxonomy" id="433644"/>
    <lineage>
        <taxon>Bacteria</taxon>
        <taxon>Bacillati</taxon>
        <taxon>Actinomycetota</taxon>
        <taxon>Actinomycetes</taxon>
        <taxon>Micrococcales</taxon>
        <taxon>Intrasporangiaceae</taxon>
        <taxon>Pedococcus</taxon>
    </lineage>
</organism>
<dbReference type="Pfam" id="PF13400">
    <property type="entry name" value="Tad"/>
    <property type="match status" value="1"/>
</dbReference>
<dbReference type="AlphaFoldDB" id="A0A502D2V6"/>
<dbReference type="EMBL" id="RCZM01000001">
    <property type="protein sequence ID" value="TPG19244.1"/>
    <property type="molecule type" value="Genomic_DNA"/>
</dbReference>
<feature type="domain" description="Putative Flp pilus-assembly TadG-like N-terminal" evidence="1">
    <location>
        <begin position="14"/>
        <end position="61"/>
    </location>
</feature>
<name>A0A502D2V6_9MICO</name>
<dbReference type="Proteomes" id="UP000317722">
    <property type="component" value="Unassembled WGS sequence"/>
</dbReference>
<sequence>MFLRSASRAPRERGATSVLVIVLLVPVLFGAAALSIDVGQLLIERRQVQNGADAAVMSAAATCSKSPTACPTTTTAALTALAGSNANDGTTTVQSICGSAAAKLLQAGLTLCAAPAGAVTDCPAVPTAIAALPYIELRTVTRNPNGTSAISSKLASAVSGSAKSTTVKACARAVWGPTTPSSAIIFPVLMSYCDWKNQTGYTGVAGSAIYPSSPNYAVGPFGYAAASVNPWPGFEQKIYTKNNPTTCPTWNGHSAPGGFYSIASGTCTANSVVDGWVQGTTGNSAPCNMLAPDLSSLRGKVIYVPVFDCKYSGPTTITASTDCNSGTGNNTYYHVAGYAAFYLSGWYFSSSSAASAWNSTMPCTGSERCMSGWFLKDLVPAGQITPTVPGGVPNFGLTTVQQAG</sequence>
<gene>
    <name evidence="2" type="ORF">EAH86_01700</name>
</gene>
<dbReference type="OrthoDB" id="5187898at2"/>
<keyword evidence="3" id="KW-1185">Reference proteome</keyword>
<reference evidence="2 3" key="1">
    <citation type="journal article" date="2019" name="Environ. Microbiol.">
        <title>Species interactions and distinct microbial communities in high Arctic permafrost affected cryosols are associated with the CH4 and CO2 gas fluxes.</title>
        <authorList>
            <person name="Altshuler I."/>
            <person name="Hamel J."/>
            <person name="Turney S."/>
            <person name="Magnuson E."/>
            <person name="Levesque R."/>
            <person name="Greer C."/>
            <person name="Whyte L.G."/>
        </authorList>
    </citation>
    <scope>NUCLEOTIDE SEQUENCE [LARGE SCALE GENOMIC DNA]</scope>
    <source>
        <strain evidence="2 3">S9.3A</strain>
    </source>
</reference>
<comment type="caution">
    <text evidence="2">The sequence shown here is derived from an EMBL/GenBank/DDBJ whole genome shotgun (WGS) entry which is preliminary data.</text>
</comment>
<dbReference type="InterPro" id="IPR028087">
    <property type="entry name" value="Tad_N"/>
</dbReference>
<evidence type="ECO:0000313" key="3">
    <source>
        <dbReference type="Proteomes" id="UP000317722"/>
    </source>
</evidence>
<evidence type="ECO:0000313" key="2">
    <source>
        <dbReference type="EMBL" id="TPG19244.1"/>
    </source>
</evidence>
<accession>A0A502D2V6</accession>